<keyword evidence="1" id="KW-0547">Nucleotide-binding</keyword>
<evidence type="ECO:0000256" key="1">
    <source>
        <dbReference type="ARBA" id="ARBA00022741"/>
    </source>
</evidence>
<dbReference type="Proteomes" id="UP001377337">
    <property type="component" value="Chromosome"/>
</dbReference>
<dbReference type="InterPro" id="IPR044672">
    <property type="entry name" value="MOCS2A"/>
</dbReference>
<evidence type="ECO:0000313" key="5">
    <source>
        <dbReference type="Proteomes" id="UP001377337"/>
    </source>
</evidence>
<name>A0ABZ2NC28_9BACI</name>
<evidence type="ECO:0000256" key="2">
    <source>
        <dbReference type="ARBA" id="ARBA00024200"/>
    </source>
</evidence>
<dbReference type="RefSeq" id="WP_338776391.1">
    <property type="nucleotide sequence ID" value="NZ_CP147407.1"/>
</dbReference>
<organism evidence="4 5">
    <name type="scientific">Metabacillus sediminis</name>
    <dbReference type="NCBI Taxonomy" id="3117746"/>
    <lineage>
        <taxon>Bacteria</taxon>
        <taxon>Bacillati</taxon>
        <taxon>Bacillota</taxon>
        <taxon>Bacilli</taxon>
        <taxon>Bacillales</taxon>
        <taxon>Bacillaceae</taxon>
        <taxon>Metabacillus</taxon>
    </lineage>
</organism>
<dbReference type="SUPFAM" id="SSF54285">
    <property type="entry name" value="MoaD/ThiS"/>
    <property type="match status" value="1"/>
</dbReference>
<protein>
    <recommendedName>
        <fullName evidence="3">Molybdopterin synthase sulfur carrier subunit</fullName>
    </recommendedName>
</protein>
<dbReference type="Pfam" id="PF02597">
    <property type="entry name" value="ThiS"/>
    <property type="match status" value="1"/>
</dbReference>
<comment type="similarity">
    <text evidence="2">Belongs to the MoaD family.</text>
</comment>
<keyword evidence="5" id="KW-1185">Reference proteome</keyword>
<dbReference type="PANTHER" id="PTHR33359">
    <property type="entry name" value="MOLYBDOPTERIN SYNTHASE SULFUR CARRIER SUBUNIT"/>
    <property type="match status" value="1"/>
</dbReference>
<dbReference type="NCBIfam" id="TIGR01682">
    <property type="entry name" value="moaD"/>
    <property type="match status" value="1"/>
</dbReference>
<evidence type="ECO:0000256" key="3">
    <source>
        <dbReference type="ARBA" id="ARBA00024247"/>
    </source>
</evidence>
<reference evidence="4 5" key="1">
    <citation type="submission" date="2024-02" db="EMBL/GenBank/DDBJ databases">
        <title>Seven novel Bacillus-like species.</title>
        <authorList>
            <person name="Liu G."/>
        </authorList>
    </citation>
    <scope>NUCLEOTIDE SEQUENCE [LARGE SCALE GENOMIC DNA]</scope>
    <source>
        <strain evidence="4 5">FJAT-52054</strain>
    </source>
</reference>
<dbReference type="EMBL" id="CP147407">
    <property type="protein sequence ID" value="WXB95089.1"/>
    <property type="molecule type" value="Genomic_DNA"/>
</dbReference>
<proteinExistence type="inferred from homology"/>
<dbReference type="CDD" id="cd00754">
    <property type="entry name" value="Ubl_MoaD"/>
    <property type="match status" value="1"/>
</dbReference>
<dbReference type="PANTHER" id="PTHR33359:SF1">
    <property type="entry name" value="MOLYBDOPTERIN SYNTHASE SULFUR CARRIER SUBUNIT"/>
    <property type="match status" value="1"/>
</dbReference>
<dbReference type="InterPro" id="IPR012675">
    <property type="entry name" value="Beta-grasp_dom_sf"/>
</dbReference>
<gene>
    <name evidence="4" type="primary">moaD</name>
    <name evidence="4" type="ORF">WCV65_10890</name>
</gene>
<accession>A0ABZ2NC28</accession>
<sequence>MIKVLLFAANRESIGKEQVEVEKSNISVSDLKKVLESEYPGSSFQHAMAAINESFVPDDEIVKTRDTVAFIPPVSGG</sequence>
<dbReference type="InterPro" id="IPR016155">
    <property type="entry name" value="Mopterin_synth/thiamin_S_b"/>
</dbReference>
<dbReference type="Gene3D" id="3.10.20.30">
    <property type="match status" value="1"/>
</dbReference>
<evidence type="ECO:0000313" key="4">
    <source>
        <dbReference type="EMBL" id="WXB95089.1"/>
    </source>
</evidence>
<dbReference type="InterPro" id="IPR003749">
    <property type="entry name" value="ThiS/MoaD-like"/>
</dbReference>